<evidence type="ECO:0000256" key="11">
    <source>
        <dbReference type="ARBA" id="ARBA00040950"/>
    </source>
</evidence>
<organism evidence="13">
    <name type="scientific">Oikopleura dioica</name>
    <name type="common">Tunicate</name>
    <dbReference type="NCBI Taxonomy" id="34765"/>
    <lineage>
        <taxon>Eukaryota</taxon>
        <taxon>Metazoa</taxon>
        <taxon>Chordata</taxon>
        <taxon>Tunicata</taxon>
        <taxon>Appendicularia</taxon>
        <taxon>Copelata</taxon>
        <taxon>Oikopleuridae</taxon>
        <taxon>Oikopleura</taxon>
    </lineage>
</organism>
<evidence type="ECO:0000256" key="10">
    <source>
        <dbReference type="ARBA" id="ARBA00038378"/>
    </source>
</evidence>
<accession>E4XPV2</accession>
<comment type="subcellular location">
    <subcellularLocation>
        <location evidence="1">Cytoplasm</location>
        <location evidence="1">Cytoskeleton</location>
        <location evidence="1">Flagellum axoneme</location>
    </subcellularLocation>
</comment>
<keyword evidence="6 12" id="KW-0175">Coiled coil</keyword>
<comment type="similarity">
    <text evidence="10">Belongs to the DRC3 family.</text>
</comment>
<feature type="coiled-coil region" evidence="12">
    <location>
        <begin position="300"/>
        <end position="334"/>
    </location>
</feature>
<keyword evidence="7" id="KW-0969">Cilium</keyword>
<dbReference type="EMBL" id="FN653097">
    <property type="protein sequence ID" value="CBY19870.1"/>
    <property type="molecule type" value="Genomic_DNA"/>
</dbReference>
<dbReference type="PANTHER" id="PTHR45973">
    <property type="entry name" value="PROTEIN PHOSPHATASE 1 REGULATORY SUBUNIT SDS22-RELATED"/>
    <property type="match status" value="1"/>
</dbReference>
<keyword evidence="4" id="KW-0677">Repeat</keyword>
<keyword evidence="9" id="KW-0966">Cell projection</keyword>
<dbReference type="OrthoDB" id="27917at2759"/>
<keyword evidence="14" id="KW-1185">Reference proteome</keyword>
<keyword evidence="8" id="KW-0206">Cytoskeleton</keyword>
<protein>
    <recommendedName>
        <fullName evidence="11">Dynein regulatory complex subunit 3</fullName>
    </recommendedName>
</protein>
<evidence type="ECO:0000256" key="9">
    <source>
        <dbReference type="ARBA" id="ARBA00023273"/>
    </source>
</evidence>
<dbReference type="InterPro" id="IPR032675">
    <property type="entry name" value="LRR_dom_sf"/>
</dbReference>
<evidence type="ECO:0000256" key="7">
    <source>
        <dbReference type="ARBA" id="ARBA00023069"/>
    </source>
</evidence>
<evidence type="ECO:0000256" key="1">
    <source>
        <dbReference type="ARBA" id="ARBA00004611"/>
    </source>
</evidence>
<evidence type="ECO:0000256" key="3">
    <source>
        <dbReference type="ARBA" id="ARBA00022614"/>
    </source>
</evidence>
<evidence type="ECO:0000313" key="13">
    <source>
        <dbReference type="EMBL" id="CBY19870.1"/>
    </source>
</evidence>
<evidence type="ECO:0000256" key="12">
    <source>
        <dbReference type="SAM" id="Coils"/>
    </source>
</evidence>
<evidence type="ECO:0000256" key="5">
    <source>
        <dbReference type="ARBA" id="ARBA00022846"/>
    </source>
</evidence>
<dbReference type="InterPro" id="IPR050576">
    <property type="entry name" value="Cilia_flagella_integrity"/>
</dbReference>
<dbReference type="PANTHER" id="PTHR45973:SF12">
    <property type="entry name" value="DYNEIN REGULATORY COMPLEX SUBUNIT 3"/>
    <property type="match status" value="1"/>
</dbReference>
<dbReference type="InParanoid" id="E4XPV2"/>
<sequence length="474" mass="54616">MSQVEPDVICHSMLKQAVHDQGPRGEAGKIAEEEGIPFGSIDNNKIEQIQGLEKLVNLVWLDLSFNKISKIEGLSNNTKIVDLSLANNEIERIENLDGLTELQTLSLSNNNLTVINDVFYLRPIRFPALRSLVLKGNPVENDEENYPLMPLAILSEISFLDFKMVDSALREKGLEKYEIKCLETKDNEIKEIKMGEKAEQEAKEKQDRVNAFVNHVPQLFDLMYEEDVDGNIINQIPEIMEVVENFKESINKVCTTIVEEGLVRLKTRTAEIDDLIESRNAAIDNANTRAQHLVDEFLALQEANASSEDLSKKIDELDNELMEIEITLNEKIDETIKEFERYFSDMCASFLEYTSGQYTKIREIQALHNERMQEDSQVQLERFIKNDVPDDFSEEVRMRFVDKETVTNALASSHDAHMLAIDTSEDMLNAQVNSKRESFMKMIQDKELTRSRCRYKEIANLLDHFREEMYNLED</sequence>
<dbReference type="SMART" id="SM00369">
    <property type="entry name" value="LRR_TYP"/>
    <property type="match status" value="2"/>
</dbReference>
<keyword evidence="5" id="KW-0282">Flagellum</keyword>
<dbReference type="Pfam" id="PF14580">
    <property type="entry name" value="LRR_9"/>
    <property type="match status" value="1"/>
</dbReference>
<dbReference type="GO" id="GO:0005929">
    <property type="term" value="C:cilium"/>
    <property type="evidence" value="ECO:0007669"/>
    <property type="project" value="TreeGrafter"/>
</dbReference>
<dbReference type="Gene3D" id="3.80.10.10">
    <property type="entry name" value="Ribonuclease Inhibitor"/>
    <property type="match status" value="1"/>
</dbReference>
<dbReference type="SUPFAM" id="SSF52058">
    <property type="entry name" value="L domain-like"/>
    <property type="match status" value="1"/>
</dbReference>
<dbReference type="InterPro" id="IPR003591">
    <property type="entry name" value="Leu-rich_rpt_typical-subtyp"/>
</dbReference>
<evidence type="ECO:0000256" key="6">
    <source>
        <dbReference type="ARBA" id="ARBA00023054"/>
    </source>
</evidence>
<evidence type="ECO:0000256" key="2">
    <source>
        <dbReference type="ARBA" id="ARBA00022490"/>
    </source>
</evidence>
<dbReference type="PROSITE" id="PS51450">
    <property type="entry name" value="LRR"/>
    <property type="match status" value="3"/>
</dbReference>
<evidence type="ECO:0000256" key="4">
    <source>
        <dbReference type="ARBA" id="ARBA00022737"/>
    </source>
</evidence>
<reference evidence="13" key="1">
    <citation type="journal article" date="2010" name="Science">
        <title>Plasticity of animal genome architecture unmasked by rapid evolution of a pelagic tunicate.</title>
        <authorList>
            <person name="Denoeud F."/>
            <person name="Henriet S."/>
            <person name="Mungpakdee S."/>
            <person name="Aury J.M."/>
            <person name="Da Silva C."/>
            <person name="Brinkmann H."/>
            <person name="Mikhaleva J."/>
            <person name="Olsen L.C."/>
            <person name="Jubin C."/>
            <person name="Canestro C."/>
            <person name="Bouquet J.M."/>
            <person name="Danks G."/>
            <person name="Poulain J."/>
            <person name="Campsteijn C."/>
            <person name="Adamski M."/>
            <person name="Cross I."/>
            <person name="Yadetie F."/>
            <person name="Muffato M."/>
            <person name="Louis A."/>
            <person name="Butcher S."/>
            <person name="Tsagkogeorga G."/>
            <person name="Konrad A."/>
            <person name="Singh S."/>
            <person name="Jensen M.F."/>
            <person name="Cong E.H."/>
            <person name="Eikeseth-Otteraa H."/>
            <person name="Noel B."/>
            <person name="Anthouard V."/>
            <person name="Porcel B.M."/>
            <person name="Kachouri-Lafond R."/>
            <person name="Nishino A."/>
            <person name="Ugolini M."/>
            <person name="Chourrout P."/>
            <person name="Nishida H."/>
            <person name="Aasland R."/>
            <person name="Huzurbazar S."/>
            <person name="Westhof E."/>
            <person name="Delsuc F."/>
            <person name="Lehrach H."/>
            <person name="Reinhardt R."/>
            <person name="Weissenbach J."/>
            <person name="Roy S.W."/>
            <person name="Artiguenave F."/>
            <person name="Postlethwait J.H."/>
            <person name="Manak J.R."/>
            <person name="Thompson E.M."/>
            <person name="Jaillon O."/>
            <person name="Du Pasquier L."/>
            <person name="Boudinot P."/>
            <person name="Liberles D.A."/>
            <person name="Volff J.N."/>
            <person name="Philippe H."/>
            <person name="Lenhard B."/>
            <person name="Roest Crollius H."/>
            <person name="Wincker P."/>
            <person name="Chourrout D."/>
        </authorList>
    </citation>
    <scope>NUCLEOTIDE SEQUENCE [LARGE SCALE GENOMIC DNA]</scope>
</reference>
<keyword evidence="3" id="KW-0433">Leucine-rich repeat</keyword>
<dbReference type="AlphaFoldDB" id="E4XPV2"/>
<evidence type="ECO:0000256" key="8">
    <source>
        <dbReference type="ARBA" id="ARBA00023212"/>
    </source>
</evidence>
<name>E4XPV2_OIKDI</name>
<evidence type="ECO:0000313" key="14">
    <source>
        <dbReference type="Proteomes" id="UP000001307"/>
    </source>
</evidence>
<gene>
    <name evidence="13" type="ORF">GSOID_T00017231001</name>
</gene>
<dbReference type="InterPro" id="IPR001611">
    <property type="entry name" value="Leu-rich_rpt"/>
</dbReference>
<proteinExistence type="inferred from homology"/>
<dbReference type="Proteomes" id="UP000001307">
    <property type="component" value="Unassembled WGS sequence"/>
</dbReference>
<dbReference type="SMART" id="SM00365">
    <property type="entry name" value="LRR_SD22"/>
    <property type="match status" value="3"/>
</dbReference>
<keyword evidence="2" id="KW-0963">Cytoplasm</keyword>